<evidence type="ECO:0000259" key="3">
    <source>
        <dbReference type="Pfam" id="PF03061"/>
    </source>
</evidence>
<evidence type="ECO:0000313" key="5">
    <source>
        <dbReference type="Proteomes" id="UP000823485"/>
    </source>
</evidence>
<protein>
    <submittedName>
        <fullName evidence="4">Uncharacterized protein (TIGR00369 family)</fullName>
    </submittedName>
</protein>
<dbReference type="InterPro" id="IPR029069">
    <property type="entry name" value="HotDog_dom_sf"/>
</dbReference>
<feature type="domain" description="Thioesterase" evidence="3">
    <location>
        <begin position="54"/>
        <end position="125"/>
    </location>
</feature>
<reference evidence="4 5" key="1">
    <citation type="submission" date="2021-01" db="EMBL/GenBank/DDBJ databases">
        <title>Genomic Encyclopedia of Type Strains, Phase IV (KMG-IV): sequencing the most valuable type-strain genomes for metagenomic binning, comparative biology and taxonomic classification.</title>
        <authorList>
            <person name="Goeker M."/>
        </authorList>
    </citation>
    <scope>NUCLEOTIDE SEQUENCE [LARGE SCALE GENOMIC DNA]</scope>
    <source>
        <strain evidence="4 5">DSM 105453</strain>
    </source>
</reference>
<accession>A0ABS2R9V9</accession>
<comment type="similarity">
    <text evidence="1">Belongs to the thioesterase PaaI family.</text>
</comment>
<dbReference type="NCBIfam" id="TIGR00369">
    <property type="entry name" value="unchar_dom_1"/>
    <property type="match status" value="1"/>
</dbReference>
<dbReference type="EMBL" id="JAFBFH010000026">
    <property type="protein sequence ID" value="MBM7716399.1"/>
    <property type="molecule type" value="Genomic_DNA"/>
</dbReference>
<dbReference type="InterPro" id="IPR003736">
    <property type="entry name" value="PAAI_dom"/>
</dbReference>
<dbReference type="SUPFAM" id="SSF54637">
    <property type="entry name" value="Thioesterase/thiol ester dehydrase-isomerase"/>
    <property type="match status" value="1"/>
</dbReference>
<keyword evidence="5" id="KW-1185">Reference proteome</keyword>
<dbReference type="CDD" id="cd03443">
    <property type="entry name" value="PaaI_thioesterase"/>
    <property type="match status" value="1"/>
</dbReference>
<dbReference type="Pfam" id="PF03061">
    <property type="entry name" value="4HBT"/>
    <property type="match status" value="1"/>
</dbReference>
<dbReference type="RefSeq" id="WP_077113381.1">
    <property type="nucleotide sequence ID" value="NZ_JAFBFH010000026.1"/>
</dbReference>
<proteinExistence type="inferred from homology"/>
<organism evidence="4 5">
    <name type="scientific">Siminovitchia thermophila</name>
    <dbReference type="NCBI Taxonomy" id="1245522"/>
    <lineage>
        <taxon>Bacteria</taxon>
        <taxon>Bacillati</taxon>
        <taxon>Bacillota</taxon>
        <taxon>Bacilli</taxon>
        <taxon>Bacillales</taxon>
        <taxon>Bacillaceae</taxon>
        <taxon>Siminovitchia</taxon>
    </lineage>
</organism>
<dbReference type="Gene3D" id="3.10.129.10">
    <property type="entry name" value="Hotdog Thioesterase"/>
    <property type="match status" value="1"/>
</dbReference>
<dbReference type="PANTHER" id="PTHR21660">
    <property type="entry name" value="THIOESTERASE SUPERFAMILY MEMBER-RELATED"/>
    <property type="match status" value="1"/>
</dbReference>
<dbReference type="PANTHER" id="PTHR21660:SF1">
    <property type="entry name" value="ACYL-COENZYME A THIOESTERASE 13"/>
    <property type="match status" value="1"/>
</dbReference>
<evidence type="ECO:0000256" key="2">
    <source>
        <dbReference type="ARBA" id="ARBA00022801"/>
    </source>
</evidence>
<evidence type="ECO:0000256" key="1">
    <source>
        <dbReference type="ARBA" id="ARBA00008324"/>
    </source>
</evidence>
<dbReference type="InterPro" id="IPR006683">
    <property type="entry name" value="Thioestr_dom"/>
</dbReference>
<dbReference type="Proteomes" id="UP000823485">
    <property type="component" value="Unassembled WGS sequence"/>
</dbReference>
<comment type="caution">
    <text evidence="4">The sequence shown here is derived from an EMBL/GenBank/DDBJ whole genome shotgun (WGS) entry which is preliminary data.</text>
</comment>
<dbReference type="InterPro" id="IPR039298">
    <property type="entry name" value="ACOT13"/>
</dbReference>
<sequence>MIKKYSVTDLQKVVTERLTPPPCDQTMQITIHSAENGIARGIWQVDRKYINGLGVAMGGFLSSAADIMMAYAISSLLTEKEGFASIDLDTTFHRPVLEGEVEIIAEVERLGRSVAYVTAELRQNGKKAASCVSSQLINRAESDRGGANT</sequence>
<name>A0ABS2R9V9_9BACI</name>
<evidence type="ECO:0000313" key="4">
    <source>
        <dbReference type="EMBL" id="MBM7716399.1"/>
    </source>
</evidence>
<gene>
    <name evidence="4" type="ORF">JOC94_003419</name>
</gene>
<keyword evidence="2" id="KW-0378">Hydrolase</keyword>